<evidence type="ECO:0000313" key="3">
    <source>
        <dbReference type="Proteomes" id="UP000253987"/>
    </source>
</evidence>
<comment type="caution">
    <text evidence="2">The sequence shown here is derived from an EMBL/GenBank/DDBJ whole genome shotgun (WGS) entry which is preliminary data.</text>
</comment>
<feature type="domain" description="Helix-turn-helix" evidence="1">
    <location>
        <begin position="2"/>
        <end position="49"/>
    </location>
</feature>
<evidence type="ECO:0000259" key="1">
    <source>
        <dbReference type="Pfam" id="PF12728"/>
    </source>
</evidence>
<dbReference type="OrthoDB" id="5298532at2"/>
<name>A0A2V3ZG45_9GAMM</name>
<protein>
    <recommendedName>
        <fullName evidence="1">Helix-turn-helix domain-containing protein</fullName>
    </recommendedName>
</protein>
<reference evidence="2 3" key="2">
    <citation type="submission" date="2018-06" db="EMBL/GenBank/DDBJ databases">
        <title>Marinobactersediminissp. nov, a moderately halophilic bacterium isolated from marine solar saltern.</title>
        <authorList>
            <person name="Zhang Y."/>
        </authorList>
    </citation>
    <scope>NUCLEOTIDE SEQUENCE [LARGE SCALE GENOMIC DNA]</scope>
    <source>
        <strain evidence="2 3">F01</strain>
    </source>
</reference>
<dbReference type="RefSeq" id="WP_114614525.1">
    <property type="nucleotide sequence ID" value="NZ_QFWX01000035.1"/>
</dbReference>
<proteinExistence type="predicted"/>
<organism evidence="2 3">
    <name type="scientific">Marinobacter vulgaris</name>
    <dbReference type="NCBI Taxonomy" id="1928331"/>
    <lineage>
        <taxon>Bacteria</taxon>
        <taxon>Pseudomonadati</taxon>
        <taxon>Pseudomonadota</taxon>
        <taxon>Gammaproteobacteria</taxon>
        <taxon>Pseudomonadales</taxon>
        <taxon>Marinobacteraceae</taxon>
        <taxon>Marinobacter</taxon>
    </lineage>
</organism>
<dbReference type="SUPFAM" id="SSF46955">
    <property type="entry name" value="Putative DNA-binding domain"/>
    <property type="match status" value="1"/>
</dbReference>
<keyword evidence="3" id="KW-1185">Reference proteome</keyword>
<evidence type="ECO:0000313" key="2">
    <source>
        <dbReference type="EMBL" id="PXX88211.1"/>
    </source>
</evidence>
<sequence length="55" mass="6668">MLYSIKEVRKRYGVAPKSIWRWIREGRFPKPLKLSPTTARWRESDLQAYEDSLEK</sequence>
<dbReference type="Pfam" id="PF12728">
    <property type="entry name" value="HTH_17"/>
    <property type="match status" value="1"/>
</dbReference>
<dbReference type="InterPro" id="IPR009061">
    <property type="entry name" value="DNA-bd_dom_put_sf"/>
</dbReference>
<dbReference type="AlphaFoldDB" id="A0A2V3ZG45"/>
<dbReference type="EMBL" id="QFWX01000035">
    <property type="protein sequence ID" value="PXX88211.1"/>
    <property type="molecule type" value="Genomic_DNA"/>
</dbReference>
<dbReference type="Gene3D" id="1.10.238.160">
    <property type="match status" value="1"/>
</dbReference>
<accession>A0A2V3ZG45</accession>
<dbReference type="Proteomes" id="UP000253987">
    <property type="component" value="Unassembled WGS sequence"/>
</dbReference>
<gene>
    <name evidence="2" type="ORF">DIT71_17670</name>
</gene>
<dbReference type="InterPro" id="IPR041657">
    <property type="entry name" value="HTH_17"/>
</dbReference>
<reference evidence="3" key="1">
    <citation type="submission" date="2018-05" db="EMBL/GenBank/DDBJ databases">
        <authorList>
            <person name="Lu D."/>
        </authorList>
    </citation>
    <scope>NUCLEOTIDE SEQUENCE [LARGE SCALE GENOMIC DNA]</scope>
    <source>
        <strain evidence="3">F01</strain>
    </source>
</reference>